<proteinExistence type="predicted"/>
<organism evidence="1 2">
    <name type="scientific">Rhododendron molle</name>
    <name type="common">Chinese azalea</name>
    <name type="synonym">Azalea mollis</name>
    <dbReference type="NCBI Taxonomy" id="49168"/>
    <lineage>
        <taxon>Eukaryota</taxon>
        <taxon>Viridiplantae</taxon>
        <taxon>Streptophyta</taxon>
        <taxon>Embryophyta</taxon>
        <taxon>Tracheophyta</taxon>
        <taxon>Spermatophyta</taxon>
        <taxon>Magnoliopsida</taxon>
        <taxon>eudicotyledons</taxon>
        <taxon>Gunneridae</taxon>
        <taxon>Pentapetalae</taxon>
        <taxon>asterids</taxon>
        <taxon>Ericales</taxon>
        <taxon>Ericaceae</taxon>
        <taxon>Ericoideae</taxon>
        <taxon>Rhodoreae</taxon>
        <taxon>Rhododendron</taxon>
    </lineage>
</organism>
<name>A0ACC0N299_RHOML</name>
<gene>
    <name evidence="1" type="ORF">RHMOL_Rhmol07G0139300</name>
</gene>
<evidence type="ECO:0000313" key="1">
    <source>
        <dbReference type="EMBL" id="KAI8546688.1"/>
    </source>
</evidence>
<accession>A0ACC0N299</accession>
<evidence type="ECO:0000313" key="2">
    <source>
        <dbReference type="Proteomes" id="UP001062846"/>
    </source>
</evidence>
<protein>
    <submittedName>
        <fullName evidence="1">Uncharacterized protein</fullName>
    </submittedName>
</protein>
<dbReference type="EMBL" id="CM046394">
    <property type="protein sequence ID" value="KAI8546688.1"/>
    <property type="molecule type" value="Genomic_DNA"/>
</dbReference>
<keyword evidence="2" id="KW-1185">Reference proteome</keyword>
<reference evidence="1" key="1">
    <citation type="submission" date="2022-02" db="EMBL/GenBank/DDBJ databases">
        <title>Plant Genome Project.</title>
        <authorList>
            <person name="Zhang R.-G."/>
        </authorList>
    </citation>
    <scope>NUCLEOTIDE SEQUENCE</scope>
    <source>
        <strain evidence="1">AT1</strain>
    </source>
</reference>
<comment type="caution">
    <text evidence="1">The sequence shown here is derived from an EMBL/GenBank/DDBJ whole genome shotgun (WGS) entry which is preliminary data.</text>
</comment>
<sequence length="342" mass="37868">MATMKNGTTNSPAKSQIEAVQSVVPITMTDPRLLRRVSVTDSGIFQSRCHIIFYYNKVSGEDSGWTLAGWTKESLGRALHEQPMLGGRLRREEESEGGLELVSNDCGIRLFEARISKTVAEFLDLEEREDAEAVLVTNFHCGGYSVGISCSLLVADPLAIISFLKRWADIHSRMVSETEMAKPPLFYLPNFKPNASSLTNQAGSNQIKDRRKPLIFQTGKINHNEVETRKALALRCIEEAELKLGGKRASKITLLVKKPSEEIEVESYLREGLMEKQLSFRSGLNCGSWDDLGASEVKFWEGKKPVCVSYWISCVPGEALVVLIPSPDESASETLSVVVTVP</sequence>
<dbReference type="Proteomes" id="UP001062846">
    <property type="component" value="Chromosome 7"/>
</dbReference>